<evidence type="ECO:0000313" key="2">
    <source>
        <dbReference type="EMBL" id="KAJ8879673.1"/>
    </source>
</evidence>
<comment type="caution">
    <text evidence="2">The sequence shown here is derived from an EMBL/GenBank/DDBJ whole genome shotgun (WGS) entry which is preliminary data.</text>
</comment>
<sequence>MEQRRNTKAGETVVTKEKPSSNGNVCHISHMPTSGTRAQSSTGALMRGIYSSASPGNPFRNFPRRRSKRCLPAQPPPPSSCLIKRAAIPLPISVFHALGIADQIPGTPPQAHTPPPHPLTYFTSGELNNSDSIQHREEKKKSIHQHYYATGAPQQPRPSFQSGKTRRQISGPSVSTHLVGKKFVALPLHHSKISYGEISWKERGEDEKHSREAEVESNTKPLECVLAMLIGAAAGIVTARSSIHSNKTCFRCEMSVSQEPDRKPIPGRGISYNGPRRCPDSYISGVFLPDGFVQQRRVIVSGGSVDLVFALQLLQTHKQQTIYKDIVTRLDIYEYEGIKKSGCEKYEDKRKRVKRRRLQCDEINTDGDTIFDCRKVIKINTFLFTIDNLVVDISRRIAFKYLLCHFRLLENVPGKLFKYIPMMWIELPATSAQKELEALNLKCLHEAVFNIGAIVLSLHANPASCFKSFITKKGDVVGGCSWGKDEGSLTALKLNTSRGDLPDPPHAIEYQPCPSLLPSLVASLSEHEYLKR</sequence>
<feature type="region of interest" description="Disordered" evidence="1">
    <location>
        <begin position="1"/>
        <end position="39"/>
    </location>
</feature>
<name>A0ABQ9H5X5_9NEOP</name>
<dbReference type="EMBL" id="JARBHB010000007">
    <property type="protein sequence ID" value="KAJ8879673.1"/>
    <property type="molecule type" value="Genomic_DNA"/>
</dbReference>
<proteinExistence type="predicted"/>
<accession>A0ABQ9H5X5</accession>
<feature type="region of interest" description="Disordered" evidence="1">
    <location>
        <begin position="150"/>
        <end position="173"/>
    </location>
</feature>
<organism evidence="2 3">
    <name type="scientific">Dryococelus australis</name>
    <dbReference type="NCBI Taxonomy" id="614101"/>
    <lineage>
        <taxon>Eukaryota</taxon>
        <taxon>Metazoa</taxon>
        <taxon>Ecdysozoa</taxon>
        <taxon>Arthropoda</taxon>
        <taxon>Hexapoda</taxon>
        <taxon>Insecta</taxon>
        <taxon>Pterygota</taxon>
        <taxon>Neoptera</taxon>
        <taxon>Polyneoptera</taxon>
        <taxon>Phasmatodea</taxon>
        <taxon>Verophasmatodea</taxon>
        <taxon>Anareolatae</taxon>
        <taxon>Phasmatidae</taxon>
        <taxon>Eurycanthinae</taxon>
        <taxon>Dryococelus</taxon>
    </lineage>
</organism>
<keyword evidence="3" id="KW-1185">Reference proteome</keyword>
<gene>
    <name evidence="2" type="ORF">PR048_020281</name>
</gene>
<reference evidence="2 3" key="1">
    <citation type="submission" date="2023-02" db="EMBL/GenBank/DDBJ databases">
        <title>LHISI_Scaffold_Assembly.</title>
        <authorList>
            <person name="Stuart O.P."/>
            <person name="Cleave R."/>
            <person name="Magrath M.J.L."/>
            <person name="Mikheyev A.S."/>
        </authorList>
    </citation>
    <scope>NUCLEOTIDE SEQUENCE [LARGE SCALE GENOMIC DNA]</scope>
    <source>
        <strain evidence="2">Daus_M_001</strain>
        <tissue evidence="2">Leg muscle</tissue>
    </source>
</reference>
<evidence type="ECO:0000256" key="1">
    <source>
        <dbReference type="SAM" id="MobiDB-lite"/>
    </source>
</evidence>
<dbReference type="Proteomes" id="UP001159363">
    <property type="component" value="Chromosome 6"/>
</dbReference>
<evidence type="ECO:0000313" key="3">
    <source>
        <dbReference type="Proteomes" id="UP001159363"/>
    </source>
</evidence>
<protein>
    <submittedName>
        <fullName evidence="2">Uncharacterized protein</fullName>
    </submittedName>
</protein>
<feature type="compositionally biased region" description="Polar residues" evidence="1">
    <location>
        <begin position="157"/>
        <end position="173"/>
    </location>
</feature>